<name>A0ABV7K6F3_9HYPH</name>
<keyword evidence="4" id="KW-1185">Reference proteome</keyword>
<dbReference type="CDD" id="cd05005">
    <property type="entry name" value="SIS_PHI"/>
    <property type="match status" value="1"/>
</dbReference>
<sequence length="184" mass="19443">MSTLTDALLNELRLTVARVDERAVDDACAMLAEAGRIVVCGCGREALQMQGFAMRLFHLGLPVSVAGDMTAPPLGAGDLLFASSGPGETATILSLMRTARDAGAGVLLITAQPAGSAARLADRLLVVPAQTMADDRGEKRSSAFPMGSLFEGAMFVLFEAMVLKLKHRLGVTDEVMRARHTNLE</sequence>
<proteinExistence type="inferred from homology"/>
<dbReference type="GO" id="GO:0043800">
    <property type="term" value="F:6-phospho-3-hexuloisomerase activity"/>
    <property type="evidence" value="ECO:0007669"/>
    <property type="project" value="UniProtKB-EC"/>
</dbReference>
<dbReference type="SUPFAM" id="SSF53697">
    <property type="entry name" value="SIS domain"/>
    <property type="match status" value="1"/>
</dbReference>
<dbReference type="InterPro" id="IPR017552">
    <property type="entry name" value="PHI/rmpB"/>
</dbReference>
<dbReference type="RefSeq" id="WP_378219743.1">
    <property type="nucleotide sequence ID" value="NZ_JBHRTK010000009.1"/>
</dbReference>
<dbReference type="Pfam" id="PF01380">
    <property type="entry name" value="SIS"/>
    <property type="match status" value="1"/>
</dbReference>
<dbReference type="PROSITE" id="PS51464">
    <property type="entry name" value="SIS"/>
    <property type="match status" value="1"/>
</dbReference>
<dbReference type="PANTHER" id="PTHR43443">
    <property type="entry name" value="3-HEXULOSE-6-PHOSPHATE ISOMERASE"/>
    <property type="match status" value="1"/>
</dbReference>
<dbReference type="EMBL" id="JBHRTK010000009">
    <property type="protein sequence ID" value="MFC3205923.1"/>
    <property type="molecule type" value="Genomic_DNA"/>
</dbReference>
<reference evidence="4" key="1">
    <citation type="journal article" date="2019" name="Int. J. Syst. Evol. Microbiol.">
        <title>The Global Catalogue of Microorganisms (GCM) 10K type strain sequencing project: providing services to taxonomists for standard genome sequencing and annotation.</title>
        <authorList>
            <consortium name="The Broad Institute Genomics Platform"/>
            <consortium name="The Broad Institute Genome Sequencing Center for Infectious Disease"/>
            <person name="Wu L."/>
            <person name="Ma J."/>
        </authorList>
    </citation>
    <scope>NUCLEOTIDE SEQUENCE [LARGE SCALE GENOMIC DNA]</scope>
    <source>
        <strain evidence="4">KCTC 52165</strain>
    </source>
</reference>
<feature type="domain" description="SIS" evidence="2">
    <location>
        <begin position="27"/>
        <end position="171"/>
    </location>
</feature>
<accession>A0ABV7K6F3</accession>
<protein>
    <submittedName>
        <fullName evidence="3">6-phospho-3-hexuloisomerase</fullName>
        <ecNumber evidence="3">5.3.1.27</ecNumber>
    </submittedName>
</protein>
<dbReference type="Gene3D" id="3.40.50.10490">
    <property type="entry name" value="Glucose-6-phosphate isomerase like protein, domain 1"/>
    <property type="match status" value="1"/>
</dbReference>
<dbReference type="InterPro" id="IPR046348">
    <property type="entry name" value="SIS_dom_sf"/>
</dbReference>
<evidence type="ECO:0000256" key="1">
    <source>
        <dbReference type="ARBA" id="ARBA00009235"/>
    </source>
</evidence>
<organism evidence="3 4">
    <name type="scientific">Aquamicrobium soli</name>
    <dbReference type="NCBI Taxonomy" id="1811518"/>
    <lineage>
        <taxon>Bacteria</taxon>
        <taxon>Pseudomonadati</taxon>
        <taxon>Pseudomonadota</taxon>
        <taxon>Alphaproteobacteria</taxon>
        <taxon>Hyphomicrobiales</taxon>
        <taxon>Phyllobacteriaceae</taxon>
        <taxon>Aquamicrobium</taxon>
    </lineage>
</organism>
<comment type="similarity">
    <text evidence="1">Belongs to the SIS family. PHI subfamily.</text>
</comment>
<dbReference type="Proteomes" id="UP001595583">
    <property type="component" value="Unassembled WGS sequence"/>
</dbReference>
<dbReference type="EC" id="5.3.1.27" evidence="3"/>
<dbReference type="PANTHER" id="PTHR43443:SF1">
    <property type="entry name" value="3-HEXULOSE-6-PHOSPHATE ISOMERASE"/>
    <property type="match status" value="1"/>
</dbReference>
<dbReference type="InterPro" id="IPR001347">
    <property type="entry name" value="SIS_dom"/>
</dbReference>
<evidence type="ECO:0000259" key="2">
    <source>
        <dbReference type="PROSITE" id="PS51464"/>
    </source>
</evidence>
<evidence type="ECO:0000313" key="3">
    <source>
        <dbReference type="EMBL" id="MFC3205923.1"/>
    </source>
</evidence>
<dbReference type="NCBIfam" id="TIGR03127">
    <property type="entry name" value="RuMP_HxlB"/>
    <property type="match status" value="1"/>
</dbReference>
<evidence type="ECO:0000313" key="4">
    <source>
        <dbReference type="Proteomes" id="UP001595583"/>
    </source>
</evidence>
<keyword evidence="3" id="KW-0413">Isomerase</keyword>
<comment type="caution">
    <text evidence="3">The sequence shown here is derived from an EMBL/GenBank/DDBJ whole genome shotgun (WGS) entry which is preliminary data.</text>
</comment>
<gene>
    <name evidence="3" type="primary">hxlB</name>
    <name evidence="3" type="ORF">ACFOHJ_06850</name>
</gene>